<dbReference type="PIRSF" id="PIRSF005485">
    <property type="entry name" value="HrcA"/>
    <property type="match status" value="1"/>
</dbReference>
<sequence length="340" mass="38751">MLTERQLFLLRVLVDDYIRFAEPVGSRAIAKREDVHYSPATIRNDLADLEDMGYLEKTHTSSGRIPSEKGYRFYVDHLVSPVLLTAHEMENIKTAFTEKYYELEKVIQATAKIMSDFTSYTAIVMGPELNDTRLKHMQIIQLNDEKAIMIIVTDTGHVENRTFSLPEGVAAQDIEKLINILNEKLKNVPIFQLKLKIEHEIKNVLKNHIQNYEQMLSILDEALSDHPLDQIYYGGKNNILAQPEFQDVNKFLPLLNALEEKETIYELLRSPTSGIQIKIGHENDLIAIKDCSVITTNYSIGDEHMGTVAVIGPTRMAYPRVITLMDVVSNSLSKVLTKLY</sequence>
<keyword evidence="4 5" id="KW-0804">Transcription</keyword>
<evidence type="ECO:0000256" key="4">
    <source>
        <dbReference type="ARBA" id="ARBA00023163"/>
    </source>
</evidence>
<dbReference type="Gene3D" id="3.30.450.40">
    <property type="match status" value="1"/>
</dbReference>
<protein>
    <recommendedName>
        <fullName evidence="5">Heat-inducible transcription repressor HrcA</fullName>
    </recommendedName>
</protein>
<dbReference type="NCBIfam" id="TIGR00331">
    <property type="entry name" value="hrcA"/>
    <property type="match status" value="1"/>
</dbReference>
<dbReference type="EMBL" id="JBHTCO010000011">
    <property type="protein sequence ID" value="MFC7393294.1"/>
    <property type="molecule type" value="Genomic_DNA"/>
</dbReference>
<dbReference type="PANTHER" id="PTHR34824:SF1">
    <property type="entry name" value="HEAT-INDUCIBLE TRANSCRIPTION REPRESSOR HRCA"/>
    <property type="match status" value="1"/>
</dbReference>
<evidence type="ECO:0000256" key="5">
    <source>
        <dbReference type="HAMAP-Rule" id="MF_00081"/>
    </source>
</evidence>
<dbReference type="PANTHER" id="PTHR34824">
    <property type="entry name" value="HEAT-INDUCIBLE TRANSCRIPTION REPRESSOR HRCA"/>
    <property type="match status" value="1"/>
</dbReference>
<dbReference type="InterPro" id="IPR036388">
    <property type="entry name" value="WH-like_DNA-bd_sf"/>
</dbReference>
<evidence type="ECO:0000313" key="8">
    <source>
        <dbReference type="Proteomes" id="UP001596505"/>
    </source>
</evidence>
<evidence type="ECO:0000256" key="2">
    <source>
        <dbReference type="ARBA" id="ARBA00023015"/>
    </source>
</evidence>
<dbReference type="InterPro" id="IPR023120">
    <property type="entry name" value="WHTH_transcript_rep_HrcA_IDD"/>
</dbReference>
<comment type="function">
    <text evidence="5">Negative regulator of class I heat shock genes (grpE-dnaK-dnaJ and groELS operons). Prevents heat-shock induction of these operons.</text>
</comment>
<dbReference type="Pfam" id="PF01628">
    <property type="entry name" value="HrcA"/>
    <property type="match status" value="1"/>
</dbReference>
<evidence type="ECO:0000313" key="7">
    <source>
        <dbReference type="EMBL" id="MFC7393294.1"/>
    </source>
</evidence>
<dbReference type="InterPro" id="IPR036390">
    <property type="entry name" value="WH_DNA-bd_sf"/>
</dbReference>
<dbReference type="InterPro" id="IPR002571">
    <property type="entry name" value="HrcA"/>
</dbReference>
<accession>A0ABW2PVW3</accession>
<comment type="similarity">
    <text evidence="5">Belongs to the HrcA family.</text>
</comment>
<dbReference type="InterPro" id="IPR029016">
    <property type="entry name" value="GAF-like_dom_sf"/>
</dbReference>
<evidence type="ECO:0000256" key="3">
    <source>
        <dbReference type="ARBA" id="ARBA00023016"/>
    </source>
</evidence>
<dbReference type="SUPFAM" id="SSF55781">
    <property type="entry name" value="GAF domain-like"/>
    <property type="match status" value="1"/>
</dbReference>
<keyword evidence="3 5" id="KW-0346">Stress response</keyword>
<evidence type="ECO:0000256" key="1">
    <source>
        <dbReference type="ARBA" id="ARBA00022491"/>
    </source>
</evidence>
<evidence type="ECO:0000259" key="6">
    <source>
        <dbReference type="Pfam" id="PF01628"/>
    </source>
</evidence>
<gene>
    <name evidence="5 7" type="primary">hrcA</name>
    <name evidence="7" type="ORF">ACFQRG_09985</name>
</gene>
<organism evidence="7 8">
    <name type="scientific">Scopulibacillus cellulosilyticus</name>
    <dbReference type="NCBI Taxonomy" id="2665665"/>
    <lineage>
        <taxon>Bacteria</taxon>
        <taxon>Bacillati</taxon>
        <taxon>Bacillota</taxon>
        <taxon>Bacilli</taxon>
        <taxon>Bacillales</taxon>
        <taxon>Sporolactobacillaceae</taxon>
        <taxon>Scopulibacillus</taxon>
    </lineage>
</organism>
<reference evidence="8" key="1">
    <citation type="journal article" date="2019" name="Int. J. Syst. Evol. Microbiol.">
        <title>The Global Catalogue of Microorganisms (GCM) 10K type strain sequencing project: providing services to taxonomists for standard genome sequencing and annotation.</title>
        <authorList>
            <consortium name="The Broad Institute Genomics Platform"/>
            <consortium name="The Broad Institute Genome Sequencing Center for Infectious Disease"/>
            <person name="Wu L."/>
            <person name="Ma J."/>
        </authorList>
    </citation>
    <scope>NUCLEOTIDE SEQUENCE [LARGE SCALE GENOMIC DNA]</scope>
    <source>
        <strain evidence="8">CGMCC 1.16305</strain>
    </source>
</reference>
<keyword evidence="8" id="KW-1185">Reference proteome</keyword>
<proteinExistence type="inferred from homology"/>
<feature type="domain" description="Heat-inducible transcription repressor HrcA C-terminal" evidence="6">
    <location>
        <begin position="104"/>
        <end position="322"/>
    </location>
</feature>
<dbReference type="Proteomes" id="UP001596505">
    <property type="component" value="Unassembled WGS sequence"/>
</dbReference>
<dbReference type="Gene3D" id="1.10.10.10">
    <property type="entry name" value="Winged helix-like DNA-binding domain superfamily/Winged helix DNA-binding domain"/>
    <property type="match status" value="1"/>
</dbReference>
<keyword evidence="1 5" id="KW-0678">Repressor</keyword>
<dbReference type="RefSeq" id="WP_380965754.1">
    <property type="nucleotide sequence ID" value="NZ_JBHTCO010000011.1"/>
</dbReference>
<keyword evidence="2 5" id="KW-0805">Transcription regulation</keyword>
<dbReference type="HAMAP" id="MF_00081">
    <property type="entry name" value="HrcA"/>
    <property type="match status" value="1"/>
</dbReference>
<dbReference type="Gene3D" id="3.30.390.60">
    <property type="entry name" value="Heat-inducible transcription repressor hrca homolog, domain 3"/>
    <property type="match status" value="1"/>
</dbReference>
<dbReference type="InterPro" id="IPR021153">
    <property type="entry name" value="HrcA_C"/>
</dbReference>
<name>A0ABW2PVW3_9BACL</name>
<comment type="caution">
    <text evidence="7">The sequence shown here is derived from an EMBL/GenBank/DDBJ whole genome shotgun (WGS) entry which is preliminary data.</text>
</comment>
<dbReference type="SUPFAM" id="SSF46785">
    <property type="entry name" value="Winged helix' DNA-binding domain"/>
    <property type="match status" value="1"/>
</dbReference>